<evidence type="ECO:0000256" key="1">
    <source>
        <dbReference type="ARBA" id="ARBA00004651"/>
    </source>
</evidence>
<sequence length="404" mass="40184">MTAPTGHRDLALLTAGVAVSTAGDAAALTALLLRLHLDGSGWVSALLAAELVPIVVLSPVVGRLVDRIETLRLLLIALTGQAIVAVPLALVRSPAATVMLFAALGALTALVRPATASLVPAITGTAHTARGYSLIATGVSLGWIVGPAAGGLITAALGTRAALLIDAGTFAVLALACAGLRARRHPRGGLESRTEDSPRSGFRLLWTDQTLRVALSVSALAVGCAVIDNVAAPFRFIDQLGATATGYGLYLTMWGTGALLGAQVLPLAGQHRAETSLAAGNALTGLGIAGIGLAPGLPLALAASVLGGIGNGMCNVGQSALISRRVTPQQTGRAFAASGALIQLAIGAGTACAAPLVHLLQPDGALTAAGALALVTALAALILARRRARAVEPSSIDQAASAVP</sequence>
<keyword evidence="3 6" id="KW-0812">Transmembrane</keyword>
<evidence type="ECO:0000256" key="4">
    <source>
        <dbReference type="ARBA" id="ARBA00022989"/>
    </source>
</evidence>
<dbReference type="SUPFAM" id="SSF103473">
    <property type="entry name" value="MFS general substrate transporter"/>
    <property type="match status" value="1"/>
</dbReference>
<evidence type="ECO:0000313" key="8">
    <source>
        <dbReference type="Proteomes" id="UP001183176"/>
    </source>
</evidence>
<dbReference type="Gene3D" id="1.20.1250.20">
    <property type="entry name" value="MFS general substrate transporter like domains"/>
    <property type="match status" value="1"/>
</dbReference>
<dbReference type="PANTHER" id="PTHR23513">
    <property type="entry name" value="INTEGRAL MEMBRANE EFFLUX PROTEIN-RELATED"/>
    <property type="match status" value="1"/>
</dbReference>
<comment type="caution">
    <text evidence="7">The sequence shown here is derived from an EMBL/GenBank/DDBJ whole genome shotgun (WGS) entry which is preliminary data.</text>
</comment>
<feature type="transmembrane region" description="Helical" evidence="6">
    <location>
        <begin position="244"/>
        <end position="265"/>
    </location>
</feature>
<feature type="transmembrane region" description="Helical" evidence="6">
    <location>
        <begin position="41"/>
        <end position="61"/>
    </location>
</feature>
<feature type="transmembrane region" description="Helical" evidence="6">
    <location>
        <begin position="364"/>
        <end position="384"/>
    </location>
</feature>
<keyword evidence="2" id="KW-1003">Cell membrane</keyword>
<dbReference type="InterPro" id="IPR036259">
    <property type="entry name" value="MFS_trans_sf"/>
</dbReference>
<dbReference type="PANTHER" id="PTHR23513:SF6">
    <property type="entry name" value="MAJOR FACILITATOR SUPERFAMILY ASSOCIATED DOMAIN-CONTAINING PROTEIN"/>
    <property type="match status" value="1"/>
</dbReference>
<dbReference type="InterPro" id="IPR011701">
    <property type="entry name" value="MFS"/>
</dbReference>
<feature type="transmembrane region" description="Helical" evidence="6">
    <location>
        <begin position="334"/>
        <end position="358"/>
    </location>
</feature>
<feature type="transmembrane region" description="Helical" evidence="6">
    <location>
        <begin position="213"/>
        <end position="232"/>
    </location>
</feature>
<dbReference type="Pfam" id="PF07690">
    <property type="entry name" value="MFS_1"/>
    <property type="match status" value="1"/>
</dbReference>
<keyword evidence="4 6" id="KW-1133">Transmembrane helix</keyword>
<keyword evidence="5 6" id="KW-0472">Membrane</keyword>
<reference evidence="8" key="1">
    <citation type="submission" date="2023-07" db="EMBL/GenBank/DDBJ databases">
        <title>30 novel species of actinomycetes from the DSMZ collection.</title>
        <authorList>
            <person name="Nouioui I."/>
        </authorList>
    </citation>
    <scope>NUCLEOTIDE SEQUENCE [LARGE SCALE GENOMIC DNA]</scope>
    <source>
        <strain evidence="8">DSM 44399</strain>
    </source>
</reference>
<dbReference type="RefSeq" id="WP_311422019.1">
    <property type="nucleotide sequence ID" value="NZ_JAVREH010000005.1"/>
</dbReference>
<evidence type="ECO:0000313" key="7">
    <source>
        <dbReference type="EMBL" id="MDT0260862.1"/>
    </source>
</evidence>
<gene>
    <name evidence="7" type="ORF">RM423_05585</name>
</gene>
<dbReference type="Proteomes" id="UP001183176">
    <property type="component" value="Unassembled WGS sequence"/>
</dbReference>
<comment type="subcellular location">
    <subcellularLocation>
        <location evidence="1">Cell membrane</location>
        <topology evidence="1">Multi-pass membrane protein</topology>
    </subcellularLocation>
</comment>
<dbReference type="EMBL" id="JAVREH010000005">
    <property type="protein sequence ID" value="MDT0260862.1"/>
    <property type="molecule type" value="Genomic_DNA"/>
</dbReference>
<evidence type="ECO:0000256" key="5">
    <source>
        <dbReference type="ARBA" id="ARBA00023136"/>
    </source>
</evidence>
<protein>
    <submittedName>
        <fullName evidence="7">MFS transporter</fullName>
    </submittedName>
</protein>
<evidence type="ECO:0000256" key="2">
    <source>
        <dbReference type="ARBA" id="ARBA00022475"/>
    </source>
</evidence>
<feature type="transmembrane region" description="Helical" evidence="6">
    <location>
        <begin position="277"/>
        <end position="294"/>
    </location>
</feature>
<feature type="transmembrane region" description="Helical" evidence="6">
    <location>
        <begin position="73"/>
        <end position="91"/>
    </location>
</feature>
<name>A0ABU2J791_9ACTN</name>
<evidence type="ECO:0000256" key="3">
    <source>
        <dbReference type="ARBA" id="ARBA00022692"/>
    </source>
</evidence>
<accession>A0ABU2J791</accession>
<keyword evidence="8" id="KW-1185">Reference proteome</keyword>
<feature type="transmembrane region" description="Helical" evidence="6">
    <location>
        <begin position="97"/>
        <end position="119"/>
    </location>
</feature>
<proteinExistence type="predicted"/>
<dbReference type="CDD" id="cd06173">
    <property type="entry name" value="MFS_MefA_like"/>
    <property type="match status" value="1"/>
</dbReference>
<evidence type="ECO:0000256" key="6">
    <source>
        <dbReference type="SAM" id="Phobius"/>
    </source>
</evidence>
<feature type="transmembrane region" description="Helical" evidence="6">
    <location>
        <begin position="300"/>
        <end position="322"/>
    </location>
</feature>
<organism evidence="7 8">
    <name type="scientific">Jatrophihabitans lederbergiae</name>
    <dbReference type="NCBI Taxonomy" id="3075547"/>
    <lineage>
        <taxon>Bacteria</taxon>
        <taxon>Bacillati</taxon>
        <taxon>Actinomycetota</taxon>
        <taxon>Actinomycetes</taxon>
        <taxon>Jatrophihabitantales</taxon>
        <taxon>Jatrophihabitantaceae</taxon>
        <taxon>Jatrophihabitans</taxon>
    </lineage>
</organism>
<feature type="transmembrane region" description="Helical" evidence="6">
    <location>
        <begin position="131"/>
        <end position="155"/>
    </location>
</feature>
<feature type="transmembrane region" description="Helical" evidence="6">
    <location>
        <begin position="161"/>
        <end position="180"/>
    </location>
</feature>